<dbReference type="EMBL" id="GBRH01170865">
    <property type="protein sequence ID" value="JAE27031.1"/>
    <property type="molecule type" value="Transcribed_RNA"/>
</dbReference>
<reference evidence="1" key="2">
    <citation type="journal article" date="2015" name="Data Brief">
        <title>Shoot transcriptome of the giant reed, Arundo donax.</title>
        <authorList>
            <person name="Barrero R.A."/>
            <person name="Guerrero F.D."/>
            <person name="Moolhuijzen P."/>
            <person name="Goolsby J.A."/>
            <person name="Tidwell J."/>
            <person name="Bellgard S.E."/>
            <person name="Bellgard M.I."/>
        </authorList>
    </citation>
    <scope>NUCLEOTIDE SEQUENCE</scope>
    <source>
        <tissue evidence="1">Shoot tissue taken approximately 20 cm above the soil surface</tissue>
    </source>
</reference>
<name>A0A0A9GWU3_ARUDO</name>
<sequence>MKERQRKQTSVVWSQVIAAYYSLLENGQSGKKSE</sequence>
<proteinExistence type="predicted"/>
<organism evidence="1">
    <name type="scientific">Arundo donax</name>
    <name type="common">Giant reed</name>
    <name type="synonym">Donax arundinaceus</name>
    <dbReference type="NCBI Taxonomy" id="35708"/>
    <lineage>
        <taxon>Eukaryota</taxon>
        <taxon>Viridiplantae</taxon>
        <taxon>Streptophyta</taxon>
        <taxon>Embryophyta</taxon>
        <taxon>Tracheophyta</taxon>
        <taxon>Spermatophyta</taxon>
        <taxon>Magnoliopsida</taxon>
        <taxon>Liliopsida</taxon>
        <taxon>Poales</taxon>
        <taxon>Poaceae</taxon>
        <taxon>PACMAD clade</taxon>
        <taxon>Arundinoideae</taxon>
        <taxon>Arundineae</taxon>
        <taxon>Arundo</taxon>
    </lineage>
</organism>
<protein>
    <submittedName>
        <fullName evidence="1">Uncharacterized protein</fullName>
    </submittedName>
</protein>
<accession>A0A0A9GWU3</accession>
<reference evidence="1" key="1">
    <citation type="submission" date="2014-09" db="EMBL/GenBank/DDBJ databases">
        <authorList>
            <person name="Magalhaes I.L.F."/>
            <person name="Oliveira U."/>
            <person name="Santos F.R."/>
            <person name="Vidigal T.H.D.A."/>
            <person name="Brescovit A.D."/>
            <person name="Santos A.J."/>
        </authorList>
    </citation>
    <scope>NUCLEOTIDE SEQUENCE</scope>
    <source>
        <tissue evidence="1">Shoot tissue taken approximately 20 cm above the soil surface</tissue>
    </source>
</reference>
<evidence type="ECO:0000313" key="1">
    <source>
        <dbReference type="EMBL" id="JAE27031.1"/>
    </source>
</evidence>
<dbReference type="AlphaFoldDB" id="A0A0A9GWU3"/>